<keyword evidence="8" id="KW-1185">Reference proteome</keyword>
<dbReference type="STRING" id="1428628.WN71_013700"/>
<reference evidence="7" key="1">
    <citation type="submission" date="2016-10" db="EMBL/GenBank/DDBJ databases">
        <title>Genome sequence of Streptomyces mangrovisoli MUSC 149.</title>
        <authorList>
            <person name="Lee L.-H."/>
            <person name="Ser H.-L."/>
        </authorList>
    </citation>
    <scope>NUCLEOTIDE SEQUENCE [LARGE SCALE GENOMIC DNA]</scope>
    <source>
        <strain evidence="7">MUSC 149</strain>
    </source>
</reference>
<dbReference type="GO" id="GO:0016787">
    <property type="term" value="F:hydrolase activity"/>
    <property type="evidence" value="ECO:0007669"/>
    <property type="project" value="TreeGrafter"/>
</dbReference>
<feature type="transmembrane region" description="Helical" evidence="6">
    <location>
        <begin position="198"/>
        <end position="217"/>
    </location>
</feature>
<keyword evidence="3 6" id="KW-0812">Transmembrane</keyword>
<evidence type="ECO:0000256" key="6">
    <source>
        <dbReference type="SAM" id="Phobius"/>
    </source>
</evidence>
<dbReference type="EMBL" id="LAVA02000028">
    <property type="protein sequence ID" value="OIJ67317.1"/>
    <property type="molecule type" value="Genomic_DNA"/>
</dbReference>
<comment type="subcellular location">
    <subcellularLocation>
        <location evidence="1">Membrane</location>
        <topology evidence="1">Multi-pass membrane protein</topology>
    </subcellularLocation>
</comment>
<protein>
    <recommendedName>
        <fullName evidence="9">Lysoplasmalogenase</fullName>
    </recommendedName>
</protein>
<comment type="similarity">
    <text evidence="2">Belongs to the TMEM86 family.</text>
</comment>
<keyword evidence="4 6" id="KW-1133">Transmembrane helix</keyword>
<organism evidence="7 8">
    <name type="scientific">Streptomyces mangrovisoli</name>
    <dbReference type="NCBI Taxonomy" id="1428628"/>
    <lineage>
        <taxon>Bacteria</taxon>
        <taxon>Bacillati</taxon>
        <taxon>Actinomycetota</taxon>
        <taxon>Actinomycetes</taxon>
        <taxon>Kitasatosporales</taxon>
        <taxon>Streptomycetaceae</taxon>
        <taxon>Streptomyces</taxon>
    </lineage>
</organism>
<evidence type="ECO:0000256" key="5">
    <source>
        <dbReference type="ARBA" id="ARBA00023136"/>
    </source>
</evidence>
<dbReference type="Pfam" id="PF07947">
    <property type="entry name" value="YhhN"/>
    <property type="match status" value="1"/>
</dbReference>
<evidence type="ECO:0000256" key="4">
    <source>
        <dbReference type="ARBA" id="ARBA00022989"/>
    </source>
</evidence>
<name>A0A1J4P1G1_9ACTN</name>
<feature type="transmembrane region" description="Helical" evidence="6">
    <location>
        <begin position="67"/>
        <end position="84"/>
    </location>
</feature>
<sequence>MPPLIGLFSLLALVDVGGVAGNWPVLEWIAKPLLAPVLAVHLWRRTGARHRPVPGPAVAFRSATRRLALAGLAFATAGDVALLLPGTAAFGVGLVCFLGAQLCWTAAFLRAGALSYLRPRRVLGAAYLGGWAVAVGALAPRLGPVLGAAVAVYAFALISMALTARVLGPRGACGGLVFVASDLFVGLGAAGIGFPGSSVLVMVTYTVALVLLVDGFARALEGGGCPAGQGATEERAGGDRVAPAAEAFGTG</sequence>
<evidence type="ECO:0000256" key="2">
    <source>
        <dbReference type="ARBA" id="ARBA00007375"/>
    </source>
</evidence>
<feature type="transmembrane region" description="Helical" evidence="6">
    <location>
        <begin position="121"/>
        <end position="139"/>
    </location>
</feature>
<dbReference type="PANTHER" id="PTHR31885">
    <property type="entry name" value="GH04784P"/>
    <property type="match status" value="1"/>
</dbReference>
<gene>
    <name evidence="7" type="ORF">WN71_013700</name>
</gene>
<dbReference type="Proteomes" id="UP000034196">
    <property type="component" value="Unassembled WGS sequence"/>
</dbReference>
<feature type="transmembrane region" description="Helical" evidence="6">
    <location>
        <begin position="90"/>
        <end position="109"/>
    </location>
</feature>
<evidence type="ECO:0000313" key="7">
    <source>
        <dbReference type="EMBL" id="OIJ67317.1"/>
    </source>
</evidence>
<proteinExistence type="inferred from homology"/>
<evidence type="ECO:0008006" key="9">
    <source>
        <dbReference type="Google" id="ProtNLM"/>
    </source>
</evidence>
<dbReference type="RefSeq" id="WP_052743128.1">
    <property type="nucleotide sequence ID" value="NZ_LAVA02000028.1"/>
</dbReference>
<keyword evidence="5 6" id="KW-0472">Membrane</keyword>
<comment type="caution">
    <text evidence="7">The sequence shown here is derived from an EMBL/GenBank/DDBJ whole genome shotgun (WGS) entry which is preliminary data.</text>
</comment>
<accession>A0A1J4P1G1</accession>
<dbReference type="GO" id="GO:0016020">
    <property type="term" value="C:membrane"/>
    <property type="evidence" value="ECO:0007669"/>
    <property type="project" value="UniProtKB-SubCell"/>
</dbReference>
<dbReference type="PANTHER" id="PTHR31885:SF6">
    <property type="entry name" value="GH04784P"/>
    <property type="match status" value="1"/>
</dbReference>
<dbReference type="InterPro" id="IPR012506">
    <property type="entry name" value="TMEM86B-like"/>
</dbReference>
<feature type="transmembrane region" description="Helical" evidence="6">
    <location>
        <begin position="145"/>
        <end position="164"/>
    </location>
</feature>
<evidence type="ECO:0000313" key="8">
    <source>
        <dbReference type="Proteomes" id="UP000034196"/>
    </source>
</evidence>
<evidence type="ECO:0000256" key="1">
    <source>
        <dbReference type="ARBA" id="ARBA00004141"/>
    </source>
</evidence>
<dbReference type="AlphaFoldDB" id="A0A1J4P1G1"/>
<evidence type="ECO:0000256" key="3">
    <source>
        <dbReference type="ARBA" id="ARBA00022692"/>
    </source>
</evidence>
<feature type="transmembrane region" description="Helical" evidence="6">
    <location>
        <begin position="171"/>
        <end position="192"/>
    </location>
</feature>